<dbReference type="AlphaFoldDB" id="A0A699Z808"/>
<name>A0A699Z808_HAELA</name>
<accession>A0A699Z808</accession>
<evidence type="ECO:0000313" key="1">
    <source>
        <dbReference type="EMBL" id="GFH18301.1"/>
    </source>
</evidence>
<proteinExistence type="predicted"/>
<gene>
    <name evidence="1" type="ORF">HaLaN_15076</name>
</gene>
<reference evidence="1 2" key="1">
    <citation type="submission" date="2020-02" db="EMBL/GenBank/DDBJ databases">
        <title>Draft genome sequence of Haematococcus lacustris strain NIES-144.</title>
        <authorList>
            <person name="Morimoto D."/>
            <person name="Nakagawa S."/>
            <person name="Yoshida T."/>
            <person name="Sawayama S."/>
        </authorList>
    </citation>
    <scope>NUCLEOTIDE SEQUENCE [LARGE SCALE GENOMIC DNA]</scope>
    <source>
        <strain evidence="1 2">NIES-144</strain>
    </source>
</reference>
<organism evidence="1 2">
    <name type="scientific">Haematococcus lacustris</name>
    <name type="common">Green alga</name>
    <name type="synonym">Haematococcus pluvialis</name>
    <dbReference type="NCBI Taxonomy" id="44745"/>
    <lineage>
        <taxon>Eukaryota</taxon>
        <taxon>Viridiplantae</taxon>
        <taxon>Chlorophyta</taxon>
        <taxon>core chlorophytes</taxon>
        <taxon>Chlorophyceae</taxon>
        <taxon>CS clade</taxon>
        <taxon>Chlamydomonadales</taxon>
        <taxon>Haematococcaceae</taxon>
        <taxon>Haematococcus</taxon>
    </lineage>
</organism>
<dbReference type="EMBL" id="BLLF01001280">
    <property type="protein sequence ID" value="GFH18301.1"/>
    <property type="molecule type" value="Genomic_DNA"/>
</dbReference>
<dbReference type="Proteomes" id="UP000485058">
    <property type="component" value="Unassembled WGS sequence"/>
</dbReference>
<protein>
    <submittedName>
        <fullName evidence="1">Uncharacterized protein</fullName>
    </submittedName>
</protein>
<keyword evidence="2" id="KW-1185">Reference proteome</keyword>
<sequence length="146" mass="16175">MQRSNQDPFHTGSLKLGVLLKALSTVHNLTVTHKSPYHAASSYLLSSPCAIVAALPPTPLQARSGAMRTCQLLLVLLVCLSSLTQATLHDRARGLRSQGVSEEDIARYKHHHSSNAGIHRQRPEYKEALKLTPMQLTPLKLFWLHP</sequence>
<evidence type="ECO:0000313" key="2">
    <source>
        <dbReference type="Proteomes" id="UP000485058"/>
    </source>
</evidence>
<comment type="caution">
    <text evidence="1">The sequence shown here is derived from an EMBL/GenBank/DDBJ whole genome shotgun (WGS) entry which is preliminary data.</text>
</comment>